<sequence length="167" mass="19190">MSGNREKPHVIVLPEDEANEKIAIGFTLSLNINARSIIIDKFAGGWRKVVSKFTAQLVPEMRKYRACIVLLLIDFDCYEGCSHKERLHRVTCDIPDDLKNRVFVLGVLSEPEKLKTKCRKSFEQIGEILADGCPDNKNELWMDELMKHNEDELSRILLSVRPFLFSV</sequence>
<dbReference type="AlphaFoldDB" id="B4SC02"/>
<protein>
    <submittedName>
        <fullName evidence="1">Uncharacterized protein</fullName>
    </submittedName>
</protein>
<accession>B4SC02</accession>
<dbReference type="eggNOG" id="ENOG5030HF9">
    <property type="taxonomic scope" value="Bacteria"/>
</dbReference>
<reference evidence="1 2" key="1">
    <citation type="submission" date="2008-06" db="EMBL/GenBank/DDBJ databases">
        <title>Complete sequence of Pelodictyon phaeoclathratiforme BU-1.</title>
        <authorList>
            <consortium name="US DOE Joint Genome Institute"/>
            <person name="Lucas S."/>
            <person name="Copeland A."/>
            <person name="Lapidus A."/>
            <person name="Glavina del Rio T."/>
            <person name="Dalin E."/>
            <person name="Tice H."/>
            <person name="Bruce D."/>
            <person name="Goodwin L."/>
            <person name="Pitluck S."/>
            <person name="Schmutz J."/>
            <person name="Larimer F."/>
            <person name="Land M."/>
            <person name="Hauser L."/>
            <person name="Kyrpides N."/>
            <person name="Mikhailova N."/>
            <person name="Liu Z."/>
            <person name="Li T."/>
            <person name="Zhao F."/>
            <person name="Overmann J."/>
            <person name="Bryant D.A."/>
            <person name="Richardson P."/>
        </authorList>
    </citation>
    <scope>NUCLEOTIDE SEQUENCE [LARGE SCALE GENOMIC DNA]</scope>
    <source>
        <strain evidence="2">DSM 5477 / BU-1</strain>
    </source>
</reference>
<dbReference type="EMBL" id="CP001110">
    <property type="protein sequence ID" value="ACF44108.1"/>
    <property type="molecule type" value="Genomic_DNA"/>
</dbReference>
<dbReference type="HOGENOM" id="CLU_1737412_0_0_10"/>
<name>B4SC02_PELPB</name>
<gene>
    <name evidence="1" type="ordered locus">Ppha_1882</name>
</gene>
<proteinExistence type="predicted"/>
<dbReference type="KEGG" id="pph:Ppha_1882"/>
<keyword evidence="2" id="KW-1185">Reference proteome</keyword>
<dbReference type="STRING" id="324925.Ppha_1882"/>
<organism evidence="1 2">
    <name type="scientific">Pelodictyon phaeoclathratiforme (strain DSM 5477 / BU-1)</name>
    <dbReference type="NCBI Taxonomy" id="324925"/>
    <lineage>
        <taxon>Bacteria</taxon>
        <taxon>Pseudomonadati</taxon>
        <taxon>Chlorobiota</taxon>
        <taxon>Chlorobiia</taxon>
        <taxon>Chlorobiales</taxon>
        <taxon>Chlorobiaceae</taxon>
        <taxon>Chlorobium/Pelodictyon group</taxon>
        <taxon>Pelodictyon</taxon>
    </lineage>
</organism>
<evidence type="ECO:0000313" key="1">
    <source>
        <dbReference type="EMBL" id="ACF44108.1"/>
    </source>
</evidence>
<evidence type="ECO:0000313" key="2">
    <source>
        <dbReference type="Proteomes" id="UP000002724"/>
    </source>
</evidence>
<dbReference type="Proteomes" id="UP000002724">
    <property type="component" value="Chromosome"/>
</dbReference>
<dbReference type="RefSeq" id="WP_012508590.1">
    <property type="nucleotide sequence ID" value="NC_011060.1"/>
</dbReference>
<dbReference type="OrthoDB" id="490334at2"/>